<dbReference type="EMBL" id="BSUM01000001">
    <property type="protein sequence ID" value="GMA33223.1"/>
    <property type="molecule type" value="Genomic_DNA"/>
</dbReference>
<evidence type="ECO:0000256" key="1">
    <source>
        <dbReference type="SAM" id="SignalP"/>
    </source>
</evidence>
<evidence type="ECO:0000313" key="2">
    <source>
        <dbReference type="EMBL" id="GMA33223.1"/>
    </source>
</evidence>
<keyword evidence="3" id="KW-1185">Reference proteome</keyword>
<protein>
    <recommendedName>
        <fullName evidence="4">Lipoprotein</fullName>
    </recommendedName>
</protein>
<evidence type="ECO:0000313" key="3">
    <source>
        <dbReference type="Proteomes" id="UP001157161"/>
    </source>
</evidence>
<reference evidence="2" key="1">
    <citation type="journal article" date="2014" name="Int. J. Syst. Evol. Microbiol.">
        <title>Complete genome sequence of Corynebacterium casei LMG S-19264T (=DSM 44701T), isolated from a smear-ripened cheese.</title>
        <authorList>
            <consortium name="US DOE Joint Genome Institute (JGI-PGF)"/>
            <person name="Walter F."/>
            <person name="Albersmeier A."/>
            <person name="Kalinowski J."/>
            <person name="Ruckert C."/>
        </authorList>
    </citation>
    <scope>NUCLEOTIDE SEQUENCE</scope>
    <source>
        <strain evidence="2">NBRC 112290</strain>
    </source>
</reference>
<dbReference type="RefSeq" id="WP_284251897.1">
    <property type="nucleotide sequence ID" value="NZ_BSUM01000001.1"/>
</dbReference>
<sequence>MRNARKPLVLLLSTIWLAACATQEDAPITEDPAVRSTVEGGTRSAVDTLAAQLGDTFQVQQQTWTDCRDSVSGAEVGEEFLHGVRVELGAQENVDQAVARLAADLEPRGWTVLGTSADGIRLARDGYRTGASIFSDHGYASVSGSAGCLGTAEDLPDRQEAER</sequence>
<proteinExistence type="predicted"/>
<dbReference type="AlphaFoldDB" id="A0AA37XGH2"/>
<gene>
    <name evidence="2" type="ORF">GCM10025875_32150</name>
</gene>
<dbReference type="Proteomes" id="UP001157161">
    <property type="component" value="Unassembled WGS sequence"/>
</dbReference>
<feature type="chain" id="PRO_5041348155" description="Lipoprotein" evidence="1">
    <location>
        <begin position="22"/>
        <end position="163"/>
    </location>
</feature>
<reference evidence="2" key="2">
    <citation type="submission" date="2023-02" db="EMBL/GenBank/DDBJ databases">
        <authorList>
            <person name="Sun Q."/>
            <person name="Mori K."/>
        </authorList>
    </citation>
    <scope>NUCLEOTIDE SEQUENCE</scope>
    <source>
        <strain evidence="2">NBRC 112290</strain>
    </source>
</reference>
<organism evidence="2 3">
    <name type="scientific">Litorihabitans aurantiacus</name>
    <dbReference type="NCBI Taxonomy" id="1930061"/>
    <lineage>
        <taxon>Bacteria</taxon>
        <taxon>Bacillati</taxon>
        <taxon>Actinomycetota</taxon>
        <taxon>Actinomycetes</taxon>
        <taxon>Micrococcales</taxon>
        <taxon>Beutenbergiaceae</taxon>
        <taxon>Litorihabitans</taxon>
    </lineage>
</organism>
<dbReference type="PROSITE" id="PS51257">
    <property type="entry name" value="PROKAR_LIPOPROTEIN"/>
    <property type="match status" value="1"/>
</dbReference>
<feature type="signal peptide" evidence="1">
    <location>
        <begin position="1"/>
        <end position="21"/>
    </location>
</feature>
<comment type="caution">
    <text evidence="2">The sequence shown here is derived from an EMBL/GenBank/DDBJ whole genome shotgun (WGS) entry which is preliminary data.</text>
</comment>
<name>A0AA37XGH2_9MICO</name>
<keyword evidence="1" id="KW-0732">Signal</keyword>
<accession>A0AA37XGH2</accession>
<evidence type="ECO:0008006" key="4">
    <source>
        <dbReference type="Google" id="ProtNLM"/>
    </source>
</evidence>